<dbReference type="AlphaFoldDB" id="A0A447UUD1"/>
<dbReference type="EMBL" id="LR134204">
    <property type="protein sequence ID" value="VEB94293.1"/>
    <property type="molecule type" value="Genomic_DNA"/>
</dbReference>
<dbReference type="Gene3D" id="6.20.370.150">
    <property type="match status" value="1"/>
</dbReference>
<dbReference type="Proteomes" id="UP000270272">
    <property type="component" value="Chromosome"/>
</dbReference>
<accession>A0A447UUD1</accession>
<proteinExistence type="predicted"/>
<reference evidence="1 2" key="1">
    <citation type="submission" date="2018-12" db="EMBL/GenBank/DDBJ databases">
        <authorList>
            <consortium name="Pathogen Informatics"/>
        </authorList>
    </citation>
    <scope>NUCLEOTIDE SEQUENCE [LARGE SCALE GENOMIC DNA]</scope>
    <source>
        <strain evidence="1 2">NCTC11075</strain>
    </source>
</reference>
<protein>
    <submittedName>
        <fullName evidence="1">N-acetylmuramoyl-L-alanine amidase</fullName>
        <ecNumber evidence="1">3.5.1.28</ecNumber>
    </submittedName>
</protein>
<dbReference type="EC" id="3.5.1.28" evidence="1"/>
<dbReference type="FunFam" id="6.20.370.150:FF:000001">
    <property type="entry name" value="N-acetylmuramoyl-L-alanine amidase"/>
    <property type="match status" value="1"/>
</dbReference>
<name>A0A447UUD1_CITKO</name>
<evidence type="ECO:0000313" key="2">
    <source>
        <dbReference type="Proteomes" id="UP000270272"/>
    </source>
</evidence>
<dbReference type="GO" id="GO:0008745">
    <property type="term" value="F:N-acetylmuramoyl-L-alanine amidase activity"/>
    <property type="evidence" value="ECO:0007669"/>
    <property type="project" value="UniProtKB-EC"/>
</dbReference>
<dbReference type="PROSITE" id="PS51257">
    <property type="entry name" value="PROKAR_LIPOPROTEIN"/>
    <property type="match status" value="1"/>
</dbReference>
<keyword evidence="1" id="KW-0378">Hydrolase</keyword>
<sequence length="65" mass="7308">MRRLLWLVAFALLLTGCAGEKGIIDKDGYQLDTRHQAQAAYPRIKILVIHYTADDFDTSLATLTD</sequence>
<evidence type="ECO:0000313" key="1">
    <source>
        <dbReference type="EMBL" id="VEB94293.1"/>
    </source>
</evidence>
<gene>
    <name evidence="1" type="primary">amiD_1</name>
    <name evidence="1" type="ORF">NCTC11075_05210</name>
</gene>
<organism evidence="1 2">
    <name type="scientific">Citrobacter koseri</name>
    <name type="common">Citrobacter diversus</name>
    <dbReference type="NCBI Taxonomy" id="545"/>
    <lineage>
        <taxon>Bacteria</taxon>
        <taxon>Pseudomonadati</taxon>
        <taxon>Pseudomonadota</taxon>
        <taxon>Gammaproteobacteria</taxon>
        <taxon>Enterobacterales</taxon>
        <taxon>Enterobacteriaceae</taxon>
        <taxon>Citrobacter</taxon>
    </lineage>
</organism>